<dbReference type="KEGG" id="siv:SSIL_2072"/>
<keyword evidence="3" id="KW-1185">Reference proteome</keyword>
<protein>
    <submittedName>
        <fullName evidence="2">Predicted membrane protein</fullName>
    </submittedName>
</protein>
<sequence length="181" mass="20728">MRNFWSAITLFTLCLAFIGVCVYIMSNTLWTFSYTTLIVIALLFVLIIYSLLKEYKQLSRLKKVVASFLNTISILFTSLILLFFALKIIVYSFGGTEHLVKSYSPDMGYTLDFYAFDAGAMGSFGIRGELDGPLGFKKQFYYERHAENANIQWLTDEIVIINGHKLNLKNGETFGYKIKTR</sequence>
<evidence type="ECO:0000256" key="1">
    <source>
        <dbReference type="SAM" id="Phobius"/>
    </source>
</evidence>
<feature type="transmembrane region" description="Helical" evidence="1">
    <location>
        <begin position="64"/>
        <end position="86"/>
    </location>
</feature>
<keyword evidence="1" id="KW-1133">Transmembrane helix</keyword>
<feature type="transmembrane region" description="Helical" evidence="1">
    <location>
        <begin position="7"/>
        <end position="26"/>
    </location>
</feature>
<evidence type="ECO:0000313" key="3">
    <source>
        <dbReference type="Proteomes" id="UP000006691"/>
    </source>
</evidence>
<dbReference type="PATRIC" id="fig|1002809.3.peg.2095"/>
<dbReference type="InterPro" id="IPR035406">
    <property type="entry name" value="DUF5412"/>
</dbReference>
<dbReference type="Proteomes" id="UP000006691">
    <property type="component" value="Chromosome"/>
</dbReference>
<reference evidence="2 3" key="2">
    <citation type="journal article" date="2012" name="J. Biosci. Bioeng.">
        <title>Complete genome sequence and characterization of the N-acylhomoserine lactone-degrading gene of the potato leaf-associated Solibacillus silvestris.</title>
        <authorList>
            <person name="Morohoshi T."/>
            <person name="Tominaga Y."/>
            <person name="Someya N."/>
            <person name="Ikeda T."/>
        </authorList>
    </citation>
    <scope>NUCLEOTIDE SEQUENCE [LARGE SCALE GENOMIC DNA]</scope>
    <source>
        <strain evidence="2 3">StLB046</strain>
    </source>
</reference>
<dbReference type="STRING" id="1002809.SSIL_2072"/>
<organism evidence="2 3">
    <name type="scientific">Solibacillus silvestris (strain StLB046)</name>
    <name type="common">Bacillus silvestris</name>
    <dbReference type="NCBI Taxonomy" id="1002809"/>
    <lineage>
        <taxon>Bacteria</taxon>
        <taxon>Bacillati</taxon>
        <taxon>Bacillota</taxon>
        <taxon>Bacilli</taxon>
        <taxon>Bacillales</taxon>
        <taxon>Caryophanaceae</taxon>
        <taxon>Solibacillus</taxon>
    </lineage>
</organism>
<proteinExistence type="predicted"/>
<keyword evidence="1" id="KW-0812">Transmembrane</keyword>
<name>F2F4T0_SOLSS</name>
<dbReference type="AlphaFoldDB" id="F2F4T0"/>
<accession>F2F4T0</accession>
<feature type="transmembrane region" description="Helical" evidence="1">
    <location>
        <begin position="32"/>
        <end position="52"/>
    </location>
</feature>
<keyword evidence="1" id="KW-0472">Membrane</keyword>
<dbReference type="Pfam" id="PF17428">
    <property type="entry name" value="DUF5412"/>
    <property type="match status" value="1"/>
</dbReference>
<gene>
    <name evidence="2" type="ordered locus">SSIL_2072</name>
</gene>
<dbReference type="EMBL" id="AP012157">
    <property type="protein sequence ID" value="BAK16495.1"/>
    <property type="molecule type" value="Genomic_DNA"/>
</dbReference>
<evidence type="ECO:0000313" key="2">
    <source>
        <dbReference type="EMBL" id="BAK16495.1"/>
    </source>
</evidence>
<dbReference type="HOGENOM" id="CLU_1510021_0_0_9"/>
<dbReference type="eggNOG" id="ENOG5031EAC">
    <property type="taxonomic scope" value="Bacteria"/>
</dbReference>
<reference evidence="3" key="1">
    <citation type="submission" date="2011-04" db="EMBL/GenBank/DDBJ databases">
        <title>Genome sequence of Solibacillus silvestris StLB046.</title>
        <authorList>
            <person name="Morohoshi T."/>
            <person name="Someya N."/>
            <person name="Ikeda T."/>
        </authorList>
    </citation>
    <scope>NUCLEOTIDE SEQUENCE [LARGE SCALE GENOMIC DNA]</scope>
    <source>
        <strain evidence="3">StLB046</strain>
    </source>
</reference>